<name>A0A0F4ZJD2_9PEZI</name>
<dbReference type="InterPro" id="IPR006680">
    <property type="entry name" value="Amidohydro-rel"/>
</dbReference>
<dbReference type="PANTHER" id="PTHR11113:SF14">
    <property type="entry name" value="N-ACETYLGLUCOSAMINE-6-PHOSPHATE DEACETYLASE"/>
    <property type="match status" value="1"/>
</dbReference>
<dbReference type="InterPro" id="IPR011059">
    <property type="entry name" value="Metal-dep_hydrolase_composite"/>
</dbReference>
<organism evidence="4 5">
    <name type="scientific">Thielaviopsis punctulata</name>
    <dbReference type="NCBI Taxonomy" id="72032"/>
    <lineage>
        <taxon>Eukaryota</taxon>
        <taxon>Fungi</taxon>
        <taxon>Dikarya</taxon>
        <taxon>Ascomycota</taxon>
        <taxon>Pezizomycotina</taxon>
        <taxon>Sordariomycetes</taxon>
        <taxon>Hypocreomycetidae</taxon>
        <taxon>Microascales</taxon>
        <taxon>Ceratocystidaceae</taxon>
        <taxon>Thielaviopsis</taxon>
    </lineage>
</organism>
<keyword evidence="5" id="KW-1185">Reference proteome</keyword>
<proteinExistence type="predicted"/>
<dbReference type="OrthoDB" id="10258955at2759"/>
<dbReference type="Proteomes" id="UP000033483">
    <property type="component" value="Unassembled WGS sequence"/>
</dbReference>
<dbReference type="PANTHER" id="PTHR11113">
    <property type="entry name" value="N-ACETYLGLUCOSAMINE-6-PHOSPHATE DEACETYLASE"/>
    <property type="match status" value="1"/>
</dbReference>
<gene>
    <name evidence="4" type="ORF">TD95_004212</name>
</gene>
<evidence type="ECO:0000259" key="3">
    <source>
        <dbReference type="Pfam" id="PF01979"/>
    </source>
</evidence>
<dbReference type="InterPro" id="IPR032466">
    <property type="entry name" value="Metal_Hydrolase"/>
</dbReference>
<dbReference type="GO" id="GO:0008448">
    <property type="term" value="F:N-acetylglucosamine-6-phosphate deacetylase activity"/>
    <property type="evidence" value="ECO:0007669"/>
    <property type="project" value="TreeGrafter"/>
</dbReference>
<dbReference type="GO" id="GO:0006046">
    <property type="term" value="P:N-acetylglucosamine catabolic process"/>
    <property type="evidence" value="ECO:0007669"/>
    <property type="project" value="TreeGrafter"/>
</dbReference>
<comment type="caution">
    <text evidence="4">The sequence shown here is derived from an EMBL/GenBank/DDBJ whole genome shotgun (WGS) entry which is preliminary data.</text>
</comment>
<dbReference type="SUPFAM" id="SSF51338">
    <property type="entry name" value="Composite domain of metallo-dependent hydrolases"/>
    <property type="match status" value="1"/>
</dbReference>
<dbReference type="AlphaFoldDB" id="A0A0F4ZJD2"/>
<reference evidence="4 5" key="1">
    <citation type="submission" date="2015-03" db="EMBL/GenBank/DDBJ databases">
        <authorList>
            <person name="Radwan O."/>
            <person name="Al-Naeli F.A."/>
            <person name="Rendon G.A."/>
            <person name="Fields C."/>
        </authorList>
    </citation>
    <scope>NUCLEOTIDE SEQUENCE [LARGE SCALE GENOMIC DNA]</scope>
    <source>
        <strain evidence="4">CR-DP1</strain>
    </source>
</reference>
<evidence type="ECO:0000256" key="2">
    <source>
        <dbReference type="SAM" id="MobiDB-lite"/>
    </source>
</evidence>
<dbReference type="SUPFAM" id="SSF51556">
    <property type="entry name" value="Metallo-dependent hydrolases"/>
    <property type="match status" value="1"/>
</dbReference>
<sequence>MASSEKNGGLPQYASLYGAEPSPAPRFKSRRIRRSRALRMAGLACVGFIAYAQYHSVFSPAAAPKVSAQLSLDKLSADLAKCAALRTKPVNPKGLGREKNARYIDGHQPTLIRNAKVWIGEPKDGTPPEAARNGTGYEWVDADVFVQYGLIQKVAPAIQAAGLPDDVLVFDAAGRPLTAGIIDMHSHGGVGSLPSLWGNEDTNEMSADIAPQMRSIDAFNPLDPQLQVIKSGGVTTSLVLPGSGNNMGGEAFVFKHAVGKSNGRPEISARDMLADPDQNWRYMKMACGENAKRVYGRGRTQSPWSRMGESWEFRHAFEQAADLVQRQDDWCAAAETVGVENMSTYLPWDLKWESLSAALRGKVHINTHCYTVPDLEAFVDHTQEFKFAVRAFHHAHSTYLVPEILKRAWGPEPPASALFAENMYYKAESYVASEFAGKILWENGLTPIYVSDNPVLSAQHVLFEAAKAYKYGLPYHAALNAMTVAPAHYLGFDERLGKIKPGFDADIVVWDSDPLSAGAAPAQVWIDGDAQIHDPVLLDKPDAVPHAPDTKLLADVAEPVALANVVFTGLSSVRLAGAEPQTAAAGSSLNATVVDGRITCIGACAAEIAALSSSAVHTVALADGHLTDAFTAIGGALGLEEIPSESSTTNGRSNDFSRAVDALLLDTKKLHEAVKYGVTRAVSAPQSYGVAAGFATGAQTARAPGAVWADEAAVYYPLDQSVKHVQGTGSLSAGVARLRAKLLAAATATAAATPFSEDAYLERVVAGNMTLVLATQSADMVASALRLKHDVEAALPAGGSLRLAILGGAEAFLLAEELAAAQVGVILAPIQSYGNEWQERRALTGAPLTNGTAVDALVAAGVTTALGLFEDWEFRVLSLMAGVAHNNGRASGITEDKALDLVSRNVYRILGLEVPDALKEGHFVVTEGSPLQITGRVKAVGQGGKEMLVFV</sequence>
<evidence type="ECO:0000313" key="5">
    <source>
        <dbReference type="Proteomes" id="UP000033483"/>
    </source>
</evidence>
<feature type="domain" description="Amidohydrolase-related" evidence="3">
    <location>
        <begin position="177"/>
        <end position="517"/>
    </location>
</feature>
<evidence type="ECO:0000256" key="1">
    <source>
        <dbReference type="ARBA" id="ARBA00022801"/>
    </source>
</evidence>
<dbReference type="CDD" id="cd01309">
    <property type="entry name" value="Met_dep_hydrolase_C"/>
    <property type="match status" value="1"/>
</dbReference>
<keyword evidence="1" id="KW-0378">Hydrolase</keyword>
<accession>A0A0F4ZJD2</accession>
<dbReference type="EMBL" id="LAEV01000335">
    <property type="protein sequence ID" value="KKA30637.1"/>
    <property type="molecule type" value="Genomic_DNA"/>
</dbReference>
<evidence type="ECO:0000313" key="4">
    <source>
        <dbReference type="EMBL" id="KKA30637.1"/>
    </source>
</evidence>
<dbReference type="Gene3D" id="3.20.20.140">
    <property type="entry name" value="Metal-dependent hydrolases"/>
    <property type="match status" value="2"/>
</dbReference>
<protein>
    <recommendedName>
        <fullName evidence="3">Amidohydrolase-related domain-containing protein</fullName>
    </recommendedName>
</protein>
<feature type="region of interest" description="Disordered" evidence="2">
    <location>
        <begin position="1"/>
        <end position="26"/>
    </location>
</feature>
<dbReference type="Pfam" id="PF01979">
    <property type="entry name" value="Amidohydro_1"/>
    <property type="match status" value="1"/>
</dbReference>